<organism evidence="3 4">
    <name type="scientific">Lyngbya confervoides BDU141951</name>
    <dbReference type="NCBI Taxonomy" id="1574623"/>
    <lineage>
        <taxon>Bacteria</taxon>
        <taxon>Bacillati</taxon>
        <taxon>Cyanobacteriota</taxon>
        <taxon>Cyanophyceae</taxon>
        <taxon>Oscillatoriophycideae</taxon>
        <taxon>Oscillatoriales</taxon>
        <taxon>Microcoleaceae</taxon>
        <taxon>Lyngbya</taxon>
    </lineage>
</organism>
<feature type="domain" description="CRISPR type III-associated protein" evidence="2">
    <location>
        <begin position="56"/>
        <end position="266"/>
    </location>
</feature>
<keyword evidence="4" id="KW-1185">Reference proteome</keyword>
<accession>A0ABD4T5U5</accession>
<evidence type="ECO:0000259" key="2">
    <source>
        <dbReference type="Pfam" id="PF03787"/>
    </source>
</evidence>
<dbReference type="AlphaFoldDB" id="A0ABD4T5U5"/>
<reference evidence="3 4" key="1">
    <citation type="journal article" date="2015" name="Genome Announc.">
        <title>Draft Genome Sequence of Filamentous Marine Cyanobacterium Lyngbya confervoides Strain BDU141951.</title>
        <authorList>
            <person name="Chandrababunaidu M.M."/>
            <person name="Sen D."/>
            <person name="Tripathy S."/>
        </authorList>
    </citation>
    <scope>NUCLEOTIDE SEQUENCE [LARGE SCALE GENOMIC DNA]</scope>
    <source>
        <strain evidence="3 4">BDU141951</strain>
    </source>
</reference>
<evidence type="ECO:0000313" key="4">
    <source>
        <dbReference type="Proteomes" id="UP000031561"/>
    </source>
</evidence>
<sequence length="341" mass="37787">MPENKDRPQYPNQPVNPKPYSVVEFDGSKLQRYRPMDYGHNKYRDNLFHGSFSLQLKVQTALHVSTGVVVMGKDVGSKVPLIKTMQTSQDKLTIPGSSLKGALRSIFEALTNSPLGVITGKYKSKMPVRLLPSKGEDLNPASLLFGAMSWQGLVHFKDAVGTSPGTQVGFMPSMYSPQPDKRVAYFINGLAVGRKFYYHAVAAVSGGDRGVPVQQVGKNYSFKTSIQFRNLSEAHLGALLISLGQDPDYPFAIKLGAGKPVGFGTVVVEVTHLECRDNLKSRYQSYRSDQSHKLEGEALRKRMEVAMQAAHQTQLVNKRALESLARILQWPTDREALRGNY</sequence>
<dbReference type="Pfam" id="PF03787">
    <property type="entry name" value="RAMPs"/>
    <property type="match status" value="1"/>
</dbReference>
<dbReference type="InterPro" id="IPR005537">
    <property type="entry name" value="RAMP_III_fam"/>
</dbReference>
<dbReference type="InterPro" id="IPR052216">
    <property type="entry name" value="CRISPR_Csm3_endoribonuclease"/>
</dbReference>
<dbReference type="RefSeq" id="WP_166282897.1">
    <property type="nucleotide sequence ID" value="NZ_JTHE03000084.1"/>
</dbReference>
<dbReference type="Proteomes" id="UP000031561">
    <property type="component" value="Unassembled WGS sequence"/>
</dbReference>
<dbReference type="PANTHER" id="PTHR35579">
    <property type="entry name" value="CRISPR SYSTEM CMS ENDORIBONUCLEASE CSM3"/>
    <property type="match status" value="1"/>
</dbReference>
<evidence type="ECO:0000256" key="1">
    <source>
        <dbReference type="ARBA" id="ARBA00023118"/>
    </source>
</evidence>
<protein>
    <submittedName>
        <fullName evidence="3">RAMP superfamily CRISPR-associated protein</fullName>
    </submittedName>
</protein>
<dbReference type="EMBL" id="JTHE03000084">
    <property type="protein sequence ID" value="MCM1984016.1"/>
    <property type="molecule type" value="Genomic_DNA"/>
</dbReference>
<comment type="caution">
    <text evidence="3">The sequence shown here is derived from an EMBL/GenBank/DDBJ whole genome shotgun (WGS) entry which is preliminary data.</text>
</comment>
<dbReference type="PANTHER" id="PTHR35579:SF3">
    <property type="entry name" value="CRISPR SYSTEM CMS ENDORIBONUCLEASE CSM3"/>
    <property type="match status" value="1"/>
</dbReference>
<evidence type="ECO:0000313" key="3">
    <source>
        <dbReference type="EMBL" id="MCM1984016.1"/>
    </source>
</evidence>
<dbReference type="GO" id="GO:0051607">
    <property type="term" value="P:defense response to virus"/>
    <property type="evidence" value="ECO:0007669"/>
    <property type="project" value="UniProtKB-KW"/>
</dbReference>
<name>A0ABD4T5U5_9CYAN</name>
<gene>
    <name evidence="3" type="ORF">QQ91_0014425</name>
</gene>
<keyword evidence="1" id="KW-0051">Antiviral defense</keyword>
<proteinExistence type="predicted"/>